<evidence type="ECO:0000256" key="7">
    <source>
        <dbReference type="ARBA" id="ARBA00023136"/>
    </source>
</evidence>
<dbReference type="GO" id="GO:0007165">
    <property type="term" value="P:signal transduction"/>
    <property type="evidence" value="ECO:0007669"/>
    <property type="project" value="UniProtKB-KW"/>
</dbReference>
<evidence type="ECO:0000256" key="4">
    <source>
        <dbReference type="ARBA" id="ARBA00022692"/>
    </source>
</evidence>
<keyword evidence="5" id="KW-0552">Olfaction</keyword>
<dbReference type="AlphaFoldDB" id="A0A182IIS9"/>
<dbReference type="EnsemblMetazoa" id="AARA015858-RA">
    <property type="protein sequence ID" value="AARA015858-PA"/>
    <property type="gene ID" value="AARA015858"/>
</dbReference>
<dbReference type="VEuPathDB" id="VectorBase:AARA21_006469"/>
<evidence type="ECO:0000313" key="10">
    <source>
        <dbReference type="EnsemblMetazoa" id="AARA015858-PA"/>
    </source>
</evidence>
<dbReference type="EMBL" id="APCN01004181">
    <property type="status" value="NOT_ANNOTATED_CDS"/>
    <property type="molecule type" value="Genomic_DNA"/>
</dbReference>
<evidence type="ECO:0000313" key="11">
    <source>
        <dbReference type="Proteomes" id="UP000075840"/>
    </source>
</evidence>
<dbReference type="InterPro" id="IPR004117">
    <property type="entry name" value="7tm6_olfct_rcpt"/>
</dbReference>
<keyword evidence="9" id="KW-0807">Transducer</keyword>
<dbReference type="EMBL" id="APCN01004180">
    <property type="status" value="NOT_ANNOTATED_CDS"/>
    <property type="molecule type" value="Genomic_DNA"/>
</dbReference>
<evidence type="ECO:0000256" key="2">
    <source>
        <dbReference type="ARBA" id="ARBA00022475"/>
    </source>
</evidence>
<reference evidence="10" key="1">
    <citation type="submission" date="2022-08" db="UniProtKB">
        <authorList>
            <consortium name="EnsemblMetazoa"/>
        </authorList>
    </citation>
    <scope>IDENTIFICATION</scope>
    <source>
        <strain evidence="10">Dongola</strain>
    </source>
</reference>
<name>A0A182IIS9_ANOAR</name>
<evidence type="ECO:0000256" key="3">
    <source>
        <dbReference type="ARBA" id="ARBA00022606"/>
    </source>
</evidence>
<evidence type="ECO:0000256" key="8">
    <source>
        <dbReference type="ARBA" id="ARBA00023170"/>
    </source>
</evidence>
<keyword evidence="7" id="KW-0472">Membrane</keyword>
<keyword evidence="11" id="KW-1185">Reference proteome</keyword>
<sequence length="296" mass="34130">MEKLRPEDPKAVMPYAKRLLQLSGFRQDTEQLGTRIYLNLFIFVAAILVPKVCFPYPDTEAMIRGLSELIFFTNIFVGLFCFIAQHRHYRELLNTIESFVNIVYHTSSQQPESLSERTLIKLNVKINQISVVYCYYVAVAAFAYWIAPCVITYLSIHKEQDIAGNGTMHAIQYYPNLEESFYWLDNRTSVRGYAVLSVVAFITFIFAVYSQTTKLLTILSTINDLATTGTTISRQMYEFQWERHRPAVQKMVAMVIVRGQARLRITAWGIIPIDLELFAKVVKTSYTVLLVLKDFI</sequence>
<proteinExistence type="predicted"/>
<keyword evidence="4" id="KW-0812">Transmembrane</keyword>
<evidence type="ECO:0000256" key="1">
    <source>
        <dbReference type="ARBA" id="ARBA00004651"/>
    </source>
</evidence>
<evidence type="ECO:0000256" key="9">
    <source>
        <dbReference type="ARBA" id="ARBA00023224"/>
    </source>
</evidence>
<dbReference type="Pfam" id="PF02949">
    <property type="entry name" value="7tm_6"/>
    <property type="match status" value="1"/>
</dbReference>
<organism evidence="10 11">
    <name type="scientific">Anopheles arabiensis</name>
    <name type="common">Mosquito</name>
    <dbReference type="NCBI Taxonomy" id="7173"/>
    <lineage>
        <taxon>Eukaryota</taxon>
        <taxon>Metazoa</taxon>
        <taxon>Ecdysozoa</taxon>
        <taxon>Arthropoda</taxon>
        <taxon>Hexapoda</taxon>
        <taxon>Insecta</taxon>
        <taxon>Pterygota</taxon>
        <taxon>Neoptera</taxon>
        <taxon>Endopterygota</taxon>
        <taxon>Diptera</taxon>
        <taxon>Nematocera</taxon>
        <taxon>Culicoidea</taxon>
        <taxon>Culicidae</taxon>
        <taxon>Anophelinae</taxon>
        <taxon>Anopheles</taxon>
    </lineage>
</organism>
<keyword evidence="6" id="KW-1133">Transmembrane helix</keyword>
<protein>
    <submittedName>
        <fullName evidence="10">Uncharacterized protein</fullName>
    </submittedName>
</protein>
<dbReference type="GO" id="GO:0005886">
    <property type="term" value="C:plasma membrane"/>
    <property type="evidence" value="ECO:0007669"/>
    <property type="project" value="UniProtKB-SubCell"/>
</dbReference>
<comment type="subcellular location">
    <subcellularLocation>
        <location evidence="1">Cell membrane</location>
        <topology evidence="1">Multi-pass membrane protein</topology>
    </subcellularLocation>
</comment>
<dbReference type="VEuPathDB" id="VectorBase:AARA015858"/>
<accession>A0A182IIS9</accession>
<dbReference type="GO" id="GO:0004984">
    <property type="term" value="F:olfactory receptor activity"/>
    <property type="evidence" value="ECO:0007669"/>
    <property type="project" value="InterPro"/>
</dbReference>
<keyword evidence="2" id="KW-1003">Cell membrane</keyword>
<dbReference type="PANTHER" id="PTHR21137">
    <property type="entry name" value="ODORANT RECEPTOR"/>
    <property type="match status" value="1"/>
</dbReference>
<dbReference type="Proteomes" id="UP000075840">
    <property type="component" value="Unassembled WGS sequence"/>
</dbReference>
<evidence type="ECO:0000256" key="5">
    <source>
        <dbReference type="ARBA" id="ARBA00022725"/>
    </source>
</evidence>
<dbReference type="GO" id="GO:0005549">
    <property type="term" value="F:odorant binding"/>
    <property type="evidence" value="ECO:0007669"/>
    <property type="project" value="InterPro"/>
</dbReference>
<keyword evidence="3" id="KW-0716">Sensory transduction</keyword>
<evidence type="ECO:0000256" key="6">
    <source>
        <dbReference type="ARBA" id="ARBA00022989"/>
    </source>
</evidence>
<dbReference type="PANTHER" id="PTHR21137:SF35">
    <property type="entry name" value="ODORANT RECEPTOR 19A-RELATED"/>
    <property type="match status" value="1"/>
</dbReference>
<keyword evidence="8" id="KW-0675">Receptor</keyword>